<protein>
    <submittedName>
        <fullName evidence="2">Uncharacterized protein</fullName>
    </submittedName>
</protein>
<accession>A0A8K0W997</accession>
<organism evidence="2 3">
    <name type="scientific">Fusarium tricinctum</name>
    <dbReference type="NCBI Taxonomy" id="61284"/>
    <lineage>
        <taxon>Eukaryota</taxon>
        <taxon>Fungi</taxon>
        <taxon>Dikarya</taxon>
        <taxon>Ascomycota</taxon>
        <taxon>Pezizomycotina</taxon>
        <taxon>Sordariomycetes</taxon>
        <taxon>Hypocreomycetidae</taxon>
        <taxon>Hypocreales</taxon>
        <taxon>Nectriaceae</taxon>
        <taxon>Fusarium</taxon>
        <taxon>Fusarium tricinctum species complex</taxon>
    </lineage>
</organism>
<feature type="transmembrane region" description="Helical" evidence="1">
    <location>
        <begin position="22"/>
        <end position="42"/>
    </location>
</feature>
<name>A0A8K0W997_9HYPO</name>
<evidence type="ECO:0000313" key="2">
    <source>
        <dbReference type="EMBL" id="KAH7238297.1"/>
    </source>
</evidence>
<proteinExistence type="predicted"/>
<gene>
    <name evidence="2" type="ORF">BKA59DRAFT_481806</name>
</gene>
<evidence type="ECO:0000256" key="1">
    <source>
        <dbReference type="SAM" id="Phobius"/>
    </source>
</evidence>
<keyword evidence="3" id="KW-1185">Reference proteome</keyword>
<dbReference type="AlphaFoldDB" id="A0A8K0W997"/>
<reference evidence="2" key="1">
    <citation type="journal article" date="2021" name="Nat. Commun.">
        <title>Genetic determinants of endophytism in the Arabidopsis root mycobiome.</title>
        <authorList>
            <person name="Mesny F."/>
            <person name="Miyauchi S."/>
            <person name="Thiergart T."/>
            <person name="Pickel B."/>
            <person name="Atanasova L."/>
            <person name="Karlsson M."/>
            <person name="Huettel B."/>
            <person name="Barry K.W."/>
            <person name="Haridas S."/>
            <person name="Chen C."/>
            <person name="Bauer D."/>
            <person name="Andreopoulos W."/>
            <person name="Pangilinan J."/>
            <person name="LaButti K."/>
            <person name="Riley R."/>
            <person name="Lipzen A."/>
            <person name="Clum A."/>
            <person name="Drula E."/>
            <person name="Henrissat B."/>
            <person name="Kohler A."/>
            <person name="Grigoriev I.V."/>
            <person name="Martin F.M."/>
            <person name="Hacquard S."/>
        </authorList>
    </citation>
    <scope>NUCLEOTIDE SEQUENCE</scope>
    <source>
        <strain evidence="2">MPI-SDFR-AT-0068</strain>
    </source>
</reference>
<evidence type="ECO:0000313" key="3">
    <source>
        <dbReference type="Proteomes" id="UP000813427"/>
    </source>
</evidence>
<keyword evidence="1" id="KW-0812">Transmembrane</keyword>
<sequence length="73" mass="7954">MDLTVKVTFRGIVLVFAVRLRWFSQSGGIVCAKFLVGLLILVPTTVLSGTKTNNPRPFTLITDQSTSFQAPGQ</sequence>
<keyword evidence="1" id="KW-0472">Membrane</keyword>
<dbReference type="EMBL" id="JAGPXF010000006">
    <property type="protein sequence ID" value="KAH7238297.1"/>
    <property type="molecule type" value="Genomic_DNA"/>
</dbReference>
<dbReference type="Proteomes" id="UP000813427">
    <property type="component" value="Unassembled WGS sequence"/>
</dbReference>
<comment type="caution">
    <text evidence="2">The sequence shown here is derived from an EMBL/GenBank/DDBJ whole genome shotgun (WGS) entry which is preliminary data.</text>
</comment>
<keyword evidence="1" id="KW-1133">Transmembrane helix</keyword>